<proteinExistence type="predicted"/>
<evidence type="ECO:0000313" key="3">
    <source>
        <dbReference type="Ensembl" id="ENSEASP00005002006.1"/>
    </source>
</evidence>
<evidence type="ECO:0000256" key="1">
    <source>
        <dbReference type="ARBA" id="ARBA00022741"/>
    </source>
</evidence>
<dbReference type="OMA" id="NCLRAIC"/>
<name>A0A8C4L144_EQUAS</name>
<sequence>MIKEKTHTNIVIIGHKSTTTGHLIWKCDGIDKRTIRKFEKEAAEMGKGMYSPSLPRKLRRQSEYYLYSCHPSLNHWWKNCLRAICLNWPFKLDSKRLIKDSKK</sequence>
<keyword evidence="2" id="KW-0342">GTP-binding</keyword>
<dbReference type="SUPFAM" id="SSF52540">
    <property type="entry name" value="P-loop containing nucleoside triphosphate hydrolases"/>
    <property type="match status" value="1"/>
</dbReference>
<dbReference type="Ensembl" id="ENSEAST00005002216.1">
    <property type="protein sequence ID" value="ENSEASP00005002006.1"/>
    <property type="gene ID" value="ENSEASG00005001583.1"/>
</dbReference>
<evidence type="ECO:0000256" key="2">
    <source>
        <dbReference type="ARBA" id="ARBA00023134"/>
    </source>
</evidence>
<protein>
    <submittedName>
        <fullName evidence="3">Uncharacterized protein</fullName>
    </submittedName>
</protein>
<dbReference type="InterPro" id="IPR050100">
    <property type="entry name" value="TRAFAC_GTPase_members"/>
</dbReference>
<accession>A0A8C4L144</accession>
<reference evidence="3" key="1">
    <citation type="submission" date="2023-03" db="UniProtKB">
        <authorList>
            <consortium name="Ensembl"/>
        </authorList>
    </citation>
    <scope>IDENTIFICATION</scope>
</reference>
<dbReference type="PANTHER" id="PTHR23115">
    <property type="entry name" value="TRANSLATION FACTOR"/>
    <property type="match status" value="1"/>
</dbReference>
<dbReference type="Gene3D" id="3.40.50.300">
    <property type="entry name" value="P-loop containing nucleotide triphosphate hydrolases"/>
    <property type="match status" value="1"/>
</dbReference>
<organism evidence="3">
    <name type="scientific">Equus asinus asinus</name>
    <dbReference type="NCBI Taxonomy" id="83772"/>
    <lineage>
        <taxon>Eukaryota</taxon>
        <taxon>Metazoa</taxon>
        <taxon>Chordata</taxon>
        <taxon>Craniata</taxon>
        <taxon>Vertebrata</taxon>
        <taxon>Euteleostomi</taxon>
        <taxon>Mammalia</taxon>
        <taxon>Eutheria</taxon>
        <taxon>Laurasiatheria</taxon>
        <taxon>Perissodactyla</taxon>
        <taxon>Equidae</taxon>
        <taxon>Equus</taxon>
    </lineage>
</organism>
<dbReference type="GO" id="GO:0005525">
    <property type="term" value="F:GTP binding"/>
    <property type="evidence" value="ECO:0007669"/>
    <property type="project" value="UniProtKB-KW"/>
</dbReference>
<keyword evidence="1" id="KW-0547">Nucleotide-binding</keyword>
<dbReference type="InterPro" id="IPR027417">
    <property type="entry name" value="P-loop_NTPase"/>
</dbReference>
<dbReference type="AlphaFoldDB" id="A0A8C4L144"/>